<dbReference type="PANTHER" id="PTHR44196">
    <property type="entry name" value="DEHYDROGENASE/REDUCTASE SDR FAMILY MEMBER 7B"/>
    <property type="match status" value="1"/>
</dbReference>
<dbReference type="PANTHER" id="PTHR44196:SF1">
    <property type="entry name" value="DEHYDROGENASE_REDUCTASE SDR FAMILY MEMBER 7B"/>
    <property type="match status" value="1"/>
</dbReference>
<organism evidence="3 4">
    <name type="scientific">Corynebacterium hindlerae</name>
    <dbReference type="NCBI Taxonomy" id="699041"/>
    <lineage>
        <taxon>Bacteria</taxon>
        <taxon>Bacillati</taxon>
        <taxon>Actinomycetota</taxon>
        <taxon>Actinomycetes</taxon>
        <taxon>Mycobacteriales</taxon>
        <taxon>Corynebacteriaceae</taxon>
        <taxon>Corynebacterium</taxon>
    </lineage>
</organism>
<dbReference type="InterPro" id="IPR020904">
    <property type="entry name" value="Sc_DH/Rdtase_CS"/>
</dbReference>
<dbReference type="RefSeq" id="WP_182384967.1">
    <property type="nucleotide sequence ID" value="NZ_CP059833.1"/>
</dbReference>
<dbReference type="Gene3D" id="3.40.50.720">
    <property type="entry name" value="NAD(P)-binding Rossmann-like Domain"/>
    <property type="match status" value="1"/>
</dbReference>
<dbReference type="AlphaFoldDB" id="A0A7G5FC16"/>
<dbReference type="Proteomes" id="UP000515570">
    <property type="component" value="Chromosome"/>
</dbReference>
<name>A0A7G5FC16_9CORY</name>
<reference evidence="3 4" key="1">
    <citation type="submission" date="2020-07" db="EMBL/GenBank/DDBJ databases">
        <title>non toxigenic Corynebacterium sp. nov from a clinical source.</title>
        <authorList>
            <person name="Bernier A.-M."/>
            <person name="Bernard K."/>
        </authorList>
    </citation>
    <scope>NUCLEOTIDE SEQUENCE [LARGE SCALE GENOMIC DNA]</scope>
    <source>
        <strain evidence="4">NML 93-0612</strain>
    </source>
</reference>
<gene>
    <name evidence="3" type="ORF">HW450_07145</name>
</gene>
<dbReference type="Pfam" id="PF00106">
    <property type="entry name" value="adh_short"/>
    <property type="match status" value="1"/>
</dbReference>
<dbReference type="EMBL" id="CP059833">
    <property type="protein sequence ID" value="QMV84157.1"/>
    <property type="molecule type" value="Genomic_DNA"/>
</dbReference>
<dbReference type="InterPro" id="IPR002347">
    <property type="entry name" value="SDR_fam"/>
</dbReference>
<dbReference type="SUPFAM" id="SSF51735">
    <property type="entry name" value="NAD(P)-binding Rossmann-fold domains"/>
    <property type="match status" value="1"/>
</dbReference>
<accession>A0A7G5FC16</accession>
<comment type="similarity">
    <text evidence="1">Belongs to the short-chain dehydrogenases/reductases (SDR) family.</text>
</comment>
<dbReference type="GO" id="GO:0016020">
    <property type="term" value="C:membrane"/>
    <property type="evidence" value="ECO:0007669"/>
    <property type="project" value="TreeGrafter"/>
</dbReference>
<evidence type="ECO:0000256" key="2">
    <source>
        <dbReference type="ARBA" id="ARBA00023002"/>
    </source>
</evidence>
<dbReference type="GO" id="GO:0016491">
    <property type="term" value="F:oxidoreductase activity"/>
    <property type="evidence" value="ECO:0007669"/>
    <property type="project" value="UniProtKB-KW"/>
</dbReference>
<dbReference type="NCBIfam" id="NF006073">
    <property type="entry name" value="PRK08219.1"/>
    <property type="match status" value="1"/>
</dbReference>
<dbReference type="InterPro" id="IPR036291">
    <property type="entry name" value="NAD(P)-bd_dom_sf"/>
</dbReference>
<keyword evidence="2" id="KW-0560">Oxidoreductase</keyword>
<evidence type="ECO:0000313" key="3">
    <source>
        <dbReference type="EMBL" id="QMV84157.1"/>
    </source>
</evidence>
<dbReference type="PRINTS" id="PR00081">
    <property type="entry name" value="GDHRDH"/>
</dbReference>
<protein>
    <submittedName>
        <fullName evidence="3">SDR family oxidoreductase</fullName>
    </submittedName>
</protein>
<dbReference type="PROSITE" id="PS00061">
    <property type="entry name" value="ADH_SHORT"/>
    <property type="match status" value="1"/>
</dbReference>
<evidence type="ECO:0000256" key="1">
    <source>
        <dbReference type="ARBA" id="ARBA00006484"/>
    </source>
</evidence>
<keyword evidence="4" id="KW-1185">Reference proteome</keyword>
<evidence type="ECO:0000313" key="4">
    <source>
        <dbReference type="Proteomes" id="UP000515570"/>
    </source>
</evidence>
<sequence length="213" mass="22419">MKTAVVTGASGGVGLEVTRMLLNDGWSVHAQYRTAPGPLDAHWWQASFPDTSGAPSLDSLDALIHCAGVCSLGSVSNPDMAEWSDTVAVNVLAPVELTAHYLPLLRAARGDVVYLNSGAGLRANPGWGSYAASKFAARAWCDALRLEEPDIRVTSVYPGRIDTPMQEAVVAAEGGEYCPAAYLSASTVAAAVLHALNTPEDGHQHEVILRPRG</sequence>
<proteinExistence type="inferred from homology"/>